<sequence>MNNPVTLNQNLVLLARVLERLDHSAQSVDAEQYRSVVNHLSSELAIAPQDAGLQAVLQACPAAAELYENLNYQHAGLCRAELDVAMASEAAARNAIAKARGR</sequence>
<comment type="caution">
    <text evidence="1">The sequence shown here is derived from an EMBL/GenBank/DDBJ whole genome shotgun (WGS) entry which is preliminary data.</text>
</comment>
<name>A0ABW0NAM0_9BURK</name>
<proteinExistence type="predicted"/>
<dbReference type="RefSeq" id="WP_376849647.1">
    <property type="nucleotide sequence ID" value="NZ_JBHSMF010000006.1"/>
</dbReference>
<reference evidence="2" key="1">
    <citation type="journal article" date="2019" name="Int. J. Syst. Evol. Microbiol.">
        <title>The Global Catalogue of Microorganisms (GCM) 10K type strain sequencing project: providing services to taxonomists for standard genome sequencing and annotation.</title>
        <authorList>
            <consortium name="The Broad Institute Genomics Platform"/>
            <consortium name="The Broad Institute Genome Sequencing Center for Infectious Disease"/>
            <person name="Wu L."/>
            <person name="Ma J."/>
        </authorList>
    </citation>
    <scope>NUCLEOTIDE SEQUENCE [LARGE SCALE GENOMIC DNA]</scope>
    <source>
        <strain evidence="2">CCUG 57401</strain>
    </source>
</reference>
<gene>
    <name evidence="1" type="ORF">ACFPOE_08480</name>
</gene>
<dbReference type="Proteomes" id="UP001596037">
    <property type="component" value="Unassembled WGS sequence"/>
</dbReference>
<dbReference type="EMBL" id="JBHSMF010000006">
    <property type="protein sequence ID" value="MFC5497565.1"/>
    <property type="molecule type" value="Genomic_DNA"/>
</dbReference>
<keyword evidence="2" id="KW-1185">Reference proteome</keyword>
<protein>
    <submittedName>
        <fullName evidence="1">Uncharacterized protein</fullName>
    </submittedName>
</protein>
<evidence type="ECO:0000313" key="1">
    <source>
        <dbReference type="EMBL" id="MFC5497565.1"/>
    </source>
</evidence>
<organism evidence="1 2">
    <name type="scientific">Caenimonas terrae</name>
    <dbReference type="NCBI Taxonomy" id="696074"/>
    <lineage>
        <taxon>Bacteria</taxon>
        <taxon>Pseudomonadati</taxon>
        <taxon>Pseudomonadota</taxon>
        <taxon>Betaproteobacteria</taxon>
        <taxon>Burkholderiales</taxon>
        <taxon>Comamonadaceae</taxon>
        <taxon>Caenimonas</taxon>
    </lineage>
</organism>
<evidence type="ECO:0000313" key="2">
    <source>
        <dbReference type="Proteomes" id="UP001596037"/>
    </source>
</evidence>
<accession>A0ABW0NAM0</accession>